<dbReference type="EMBL" id="MU864386">
    <property type="protein sequence ID" value="KAK4188625.1"/>
    <property type="molecule type" value="Genomic_DNA"/>
</dbReference>
<evidence type="ECO:0000313" key="11">
    <source>
        <dbReference type="Proteomes" id="UP001302126"/>
    </source>
</evidence>
<comment type="caution">
    <text evidence="10">The sequence shown here is derived from an EMBL/GenBank/DDBJ whole genome shotgun (WGS) entry which is preliminary data.</text>
</comment>
<dbReference type="GO" id="GO:0005886">
    <property type="term" value="C:plasma membrane"/>
    <property type="evidence" value="ECO:0007669"/>
    <property type="project" value="UniProtKB-SubCell"/>
</dbReference>
<dbReference type="AlphaFoldDB" id="A0AAN6WUU2"/>
<accession>A0AAN6WUU2</accession>
<evidence type="ECO:0000259" key="9">
    <source>
        <dbReference type="Pfam" id="PF20238"/>
    </source>
</evidence>
<protein>
    <recommendedName>
        <fullName evidence="9">Copper acquisition factor BIM1-like domain-containing protein</fullName>
    </recommendedName>
</protein>
<keyword evidence="3" id="KW-0336">GPI-anchor</keyword>
<sequence>MMELPPDGSLRSLGFSVHQFLSTYPNIPTLPTYLPHAGIDLLSAPSYPSLTTMAPLRSLLATGFLLLSAANAHFELYHPPSLEGGSLDDTKQSSAPCGGGVPDLSQNTATDFHVDGDYVQVFLGHSQGRWLIRGTLDDKAGGNWTQLFPIVLQSSRGNFCEPIVTAPKEWVGKKGFLGVNSNAGDGILYQCAAVNFVNGSAPTPTGNSCVNGSAVTGDFDGDSDLSALVGSSGTSSPPPAASTPGGSAASSLIREGLPFGVLAAALLLGIELL</sequence>
<feature type="region of interest" description="Disordered" evidence="8">
    <location>
        <begin position="227"/>
        <end position="247"/>
    </location>
</feature>
<dbReference type="PANTHER" id="PTHR34992">
    <property type="entry name" value="HYPHAL ANASTAMOSIS-7 PROTEIN"/>
    <property type="match status" value="1"/>
</dbReference>
<evidence type="ECO:0000256" key="5">
    <source>
        <dbReference type="ARBA" id="ARBA00023136"/>
    </source>
</evidence>
<keyword evidence="5" id="KW-0472">Membrane</keyword>
<evidence type="ECO:0000256" key="7">
    <source>
        <dbReference type="ARBA" id="ARBA00023288"/>
    </source>
</evidence>
<comment type="subcellular location">
    <subcellularLocation>
        <location evidence="1">Cell membrane</location>
        <topology evidence="1">Lipid-anchor</topology>
        <topology evidence="1">GPI-anchor</topology>
    </subcellularLocation>
</comment>
<keyword evidence="2" id="KW-1003">Cell membrane</keyword>
<evidence type="ECO:0000256" key="8">
    <source>
        <dbReference type="SAM" id="MobiDB-lite"/>
    </source>
</evidence>
<keyword evidence="7" id="KW-0449">Lipoprotein</keyword>
<keyword evidence="6" id="KW-0325">Glycoprotein</keyword>
<dbReference type="CDD" id="cd21176">
    <property type="entry name" value="LPMO_auxiliary-like"/>
    <property type="match status" value="1"/>
</dbReference>
<evidence type="ECO:0000313" key="10">
    <source>
        <dbReference type="EMBL" id="KAK4188625.1"/>
    </source>
</evidence>
<proteinExistence type="predicted"/>
<evidence type="ECO:0000256" key="2">
    <source>
        <dbReference type="ARBA" id="ARBA00022475"/>
    </source>
</evidence>
<keyword evidence="4" id="KW-0732">Signal</keyword>
<feature type="domain" description="Copper acquisition factor BIM1-like" evidence="9">
    <location>
        <begin position="71"/>
        <end position="213"/>
    </location>
</feature>
<evidence type="ECO:0000256" key="4">
    <source>
        <dbReference type="ARBA" id="ARBA00022729"/>
    </source>
</evidence>
<evidence type="ECO:0000256" key="3">
    <source>
        <dbReference type="ARBA" id="ARBA00022622"/>
    </source>
</evidence>
<evidence type="ECO:0000256" key="1">
    <source>
        <dbReference type="ARBA" id="ARBA00004609"/>
    </source>
</evidence>
<dbReference type="InterPro" id="IPR046530">
    <property type="entry name" value="BIM1-like_dom"/>
</dbReference>
<dbReference type="Proteomes" id="UP001302126">
    <property type="component" value="Unassembled WGS sequence"/>
</dbReference>
<gene>
    <name evidence="10" type="ORF">QBC35DRAFT_495951</name>
</gene>
<dbReference type="PANTHER" id="PTHR34992:SF1">
    <property type="entry name" value="COPPER ACQUISITION FACTOR BIM1-LIKE DOMAIN-CONTAINING PROTEIN"/>
    <property type="match status" value="1"/>
</dbReference>
<reference evidence="10" key="1">
    <citation type="journal article" date="2023" name="Mol. Phylogenet. Evol.">
        <title>Genome-scale phylogeny and comparative genomics of the fungal order Sordariales.</title>
        <authorList>
            <person name="Hensen N."/>
            <person name="Bonometti L."/>
            <person name="Westerberg I."/>
            <person name="Brannstrom I.O."/>
            <person name="Guillou S."/>
            <person name="Cros-Aarteil S."/>
            <person name="Calhoun S."/>
            <person name="Haridas S."/>
            <person name="Kuo A."/>
            <person name="Mondo S."/>
            <person name="Pangilinan J."/>
            <person name="Riley R."/>
            <person name="LaButti K."/>
            <person name="Andreopoulos B."/>
            <person name="Lipzen A."/>
            <person name="Chen C."/>
            <person name="Yan M."/>
            <person name="Daum C."/>
            <person name="Ng V."/>
            <person name="Clum A."/>
            <person name="Steindorff A."/>
            <person name="Ohm R.A."/>
            <person name="Martin F."/>
            <person name="Silar P."/>
            <person name="Natvig D.O."/>
            <person name="Lalanne C."/>
            <person name="Gautier V."/>
            <person name="Ament-Velasquez S.L."/>
            <person name="Kruys A."/>
            <person name="Hutchinson M.I."/>
            <person name="Powell A.J."/>
            <person name="Barry K."/>
            <person name="Miller A.N."/>
            <person name="Grigoriev I.V."/>
            <person name="Debuchy R."/>
            <person name="Gladieux P."/>
            <person name="Hiltunen Thoren M."/>
            <person name="Johannesson H."/>
        </authorList>
    </citation>
    <scope>NUCLEOTIDE SEQUENCE</scope>
    <source>
        <strain evidence="10">PSN309</strain>
    </source>
</reference>
<reference evidence="10" key="2">
    <citation type="submission" date="2023-05" db="EMBL/GenBank/DDBJ databases">
        <authorList>
            <consortium name="Lawrence Berkeley National Laboratory"/>
            <person name="Steindorff A."/>
            <person name="Hensen N."/>
            <person name="Bonometti L."/>
            <person name="Westerberg I."/>
            <person name="Brannstrom I.O."/>
            <person name="Guillou S."/>
            <person name="Cros-Aarteil S."/>
            <person name="Calhoun S."/>
            <person name="Haridas S."/>
            <person name="Kuo A."/>
            <person name="Mondo S."/>
            <person name="Pangilinan J."/>
            <person name="Riley R."/>
            <person name="Labutti K."/>
            <person name="Andreopoulos B."/>
            <person name="Lipzen A."/>
            <person name="Chen C."/>
            <person name="Yanf M."/>
            <person name="Daum C."/>
            <person name="Ng V."/>
            <person name="Clum A."/>
            <person name="Ohm R."/>
            <person name="Martin F."/>
            <person name="Silar P."/>
            <person name="Natvig D."/>
            <person name="Lalanne C."/>
            <person name="Gautier V."/>
            <person name="Ament-Velasquez S.L."/>
            <person name="Kruys A."/>
            <person name="Hutchinson M.I."/>
            <person name="Powell A.J."/>
            <person name="Barry K."/>
            <person name="Miller A.N."/>
            <person name="Grigoriev I.V."/>
            <person name="Debuchy R."/>
            <person name="Gladieux P."/>
            <person name="Thoren M.H."/>
            <person name="Johannesson H."/>
        </authorList>
    </citation>
    <scope>NUCLEOTIDE SEQUENCE</scope>
    <source>
        <strain evidence="10">PSN309</strain>
    </source>
</reference>
<dbReference type="GO" id="GO:0098552">
    <property type="term" value="C:side of membrane"/>
    <property type="evidence" value="ECO:0007669"/>
    <property type="project" value="UniProtKB-KW"/>
</dbReference>
<dbReference type="Pfam" id="PF20238">
    <property type="entry name" value="BIM1-like_dom"/>
    <property type="match status" value="1"/>
</dbReference>
<dbReference type="InterPro" id="IPR046936">
    <property type="entry name" value="BIM1-like"/>
</dbReference>
<keyword evidence="11" id="KW-1185">Reference proteome</keyword>
<name>A0AAN6WUU2_9PEZI</name>
<evidence type="ECO:0000256" key="6">
    <source>
        <dbReference type="ARBA" id="ARBA00023180"/>
    </source>
</evidence>
<organism evidence="10 11">
    <name type="scientific">Podospora australis</name>
    <dbReference type="NCBI Taxonomy" id="1536484"/>
    <lineage>
        <taxon>Eukaryota</taxon>
        <taxon>Fungi</taxon>
        <taxon>Dikarya</taxon>
        <taxon>Ascomycota</taxon>
        <taxon>Pezizomycotina</taxon>
        <taxon>Sordariomycetes</taxon>
        <taxon>Sordariomycetidae</taxon>
        <taxon>Sordariales</taxon>
        <taxon>Podosporaceae</taxon>
        <taxon>Podospora</taxon>
    </lineage>
</organism>